<feature type="transmembrane region" description="Helical" evidence="1">
    <location>
        <begin position="35"/>
        <end position="56"/>
    </location>
</feature>
<organism evidence="3 4">
    <name type="scientific">Paracoccus liaowanqingii</name>
    <dbReference type="NCBI Taxonomy" id="2560053"/>
    <lineage>
        <taxon>Bacteria</taxon>
        <taxon>Pseudomonadati</taxon>
        <taxon>Pseudomonadota</taxon>
        <taxon>Alphaproteobacteria</taxon>
        <taxon>Rhodobacterales</taxon>
        <taxon>Paracoccaceae</taxon>
        <taxon>Paracoccus</taxon>
    </lineage>
</organism>
<accession>A0A4Z1CR87</accession>
<proteinExistence type="predicted"/>
<feature type="transmembrane region" description="Helical" evidence="1">
    <location>
        <begin position="103"/>
        <end position="120"/>
    </location>
</feature>
<sequence length="159" mass="16662">MKITDAMSGVLLMGLGLFMLWQASQFPTFGSQPYGAALLPSILASGFLLGGGLLILRDMLARRQASGGPWIALVPELRQGTGLAALVAVLATVLGQILLAPLLGYLPVSVICLVVLFAVLRLRLLTALALATGTSAVCWWLFAGLLRVPLPRGLLDGVL</sequence>
<evidence type="ECO:0000259" key="2">
    <source>
        <dbReference type="Pfam" id="PF07331"/>
    </source>
</evidence>
<dbReference type="InterPro" id="IPR009936">
    <property type="entry name" value="DUF1468"/>
</dbReference>
<name>A0A4Z1CR87_9RHOB</name>
<protein>
    <recommendedName>
        <fullName evidence="2">DUF1468 domain-containing protein</fullName>
    </recommendedName>
</protein>
<evidence type="ECO:0000313" key="3">
    <source>
        <dbReference type="EMBL" id="TGN67752.1"/>
    </source>
</evidence>
<dbReference type="RefSeq" id="WP_135816468.1">
    <property type="nucleotide sequence ID" value="NZ_SRPG01000022.1"/>
</dbReference>
<reference evidence="3 4" key="1">
    <citation type="submission" date="2019-03" db="EMBL/GenBank/DDBJ databases">
        <authorList>
            <person name="Li J."/>
        </authorList>
    </citation>
    <scope>NUCLEOTIDE SEQUENCE [LARGE SCALE GENOMIC DNA]</scope>
    <source>
        <strain evidence="3 4">3058</strain>
    </source>
</reference>
<keyword evidence="1" id="KW-0472">Membrane</keyword>
<dbReference type="AlphaFoldDB" id="A0A4Z1CR87"/>
<feature type="transmembrane region" description="Helical" evidence="1">
    <location>
        <begin position="127"/>
        <end position="146"/>
    </location>
</feature>
<evidence type="ECO:0000313" key="4">
    <source>
        <dbReference type="Proteomes" id="UP000297972"/>
    </source>
</evidence>
<comment type="caution">
    <text evidence="3">The sequence shown here is derived from an EMBL/GenBank/DDBJ whole genome shotgun (WGS) entry which is preliminary data.</text>
</comment>
<feature type="transmembrane region" description="Helical" evidence="1">
    <location>
        <begin position="77"/>
        <end position="97"/>
    </location>
</feature>
<feature type="domain" description="DUF1468" evidence="2">
    <location>
        <begin position="8"/>
        <end position="151"/>
    </location>
</feature>
<keyword evidence="1" id="KW-0812">Transmembrane</keyword>
<evidence type="ECO:0000256" key="1">
    <source>
        <dbReference type="SAM" id="Phobius"/>
    </source>
</evidence>
<keyword evidence="1" id="KW-1133">Transmembrane helix</keyword>
<keyword evidence="4" id="KW-1185">Reference proteome</keyword>
<dbReference type="Pfam" id="PF07331">
    <property type="entry name" value="TctB"/>
    <property type="match status" value="1"/>
</dbReference>
<dbReference type="EMBL" id="SRPG01000022">
    <property type="protein sequence ID" value="TGN67752.1"/>
    <property type="molecule type" value="Genomic_DNA"/>
</dbReference>
<gene>
    <name evidence="3" type="ORF">E4L95_03840</name>
</gene>
<dbReference type="Proteomes" id="UP000297972">
    <property type="component" value="Unassembled WGS sequence"/>
</dbReference>